<dbReference type="AlphaFoldDB" id="A0AAV4DQQ5"/>
<dbReference type="PANTHER" id="PTHR21210:SF0">
    <property type="entry name" value="TRNA (URACIL-O(2)-)-METHYLTRANSFERASE-RELATED"/>
    <property type="match status" value="1"/>
</dbReference>
<dbReference type="Pfam" id="PF07757">
    <property type="entry name" value="AdoMet_MTase"/>
    <property type="match status" value="1"/>
</dbReference>
<gene>
    <name evidence="12" type="ORF">PoB_007298500</name>
</gene>
<evidence type="ECO:0000313" key="12">
    <source>
        <dbReference type="EMBL" id="GFO46480.1"/>
    </source>
</evidence>
<evidence type="ECO:0000256" key="3">
    <source>
        <dbReference type="ARBA" id="ARBA00009056"/>
    </source>
</evidence>
<dbReference type="PANTHER" id="PTHR21210">
    <property type="entry name" value="TRNA (URACIL-O(2)-)-METHYLTRANSFERASE-RELATED"/>
    <property type="match status" value="1"/>
</dbReference>
<evidence type="ECO:0000256" key="6">
    <source>
        <dbReference type="ARBA" id="ARBA00022679"/>
    </source>
</evidence>
<keyword evidence="7 10" id="KW-0949">S-adenosyl-L-methionine</keyword>
<comment type="function">
    <text evidence="10">Adenosyl-L-methionine (AdoMet)-dependent tRNA (uracil-O(2)-)-methyltransferase.</text>
</comment>
<proteinExistence type="inferred from homology"/>
<dbReference type="InterPro" id="IPR011671">
    <property type="entry name" value="tRNA_uracil_MeTrfase"/>
</dbReference>
<dbReference type="GO" id="GO:0005737">
    <property type="term" value="C:cytoplasm"/>
    <property type="evidence" value="ECO:0007669"/>
    <property type="project" value="UniProtKB-SubCell"/>
</dbReference>
<evidence type="ECO:0000256" key="11">
    <source>
        <dbReference type="SAM" id="MobiDB-lite"/>
    </source>
</evidence>
<keyword evidence="4 10" id="KW-0963">Cytoplasm</keyword>
<evidence type="ECO:0000256" key="4">
    <source>
        <dbReference type="ARBA" id="ARBA00022490"/>
    </source>
</evidence>
<dbReference type="SUPFAM" id="SSF53335">
    <property type="entry name" value="S-adenosyl-L-methionine-dependent methyltransferases"/>
    <property type="match status" value="1"/>
</dbReference>
<keyword evidence="5 10" id="KW-0489">Methyltransferase</keyword>
<dbReference type="GO" id="GO:0141101">
    <property type="term" value="F:tRNA(Ser) (uridine(44)-2'-O-)-methyltransferase activity"/>
    <property type="evidence" value="ECO:0007669"/>
    <property type="project" value="UniProtKB-EC"/>
</dbReference>
<evidence type="ECO:0000313" key="13">
    <source>
        <dbReference type="Proteomes" id="UP000735302"/>
    </source>
</evidence>
<protein>
    <recommendedName>
        <fullName evidence="10">tRNA (uracil-O(2)-)-methyltransferase</fullName>
        <ecNumber evidence="10">2.1.1.211</ecNumber>
    </recommendedName>
</protein>
<accession>A0AAV4DQQ5</accession>
<evidence type="ECO:0000256" key="2">
    <source>
        <dbReference type="ARBA" id="ARBA00004496"/>
    </source>
</evidence>
<comment type="caution">
    <text evidence="12">The sequence shown here is derived from an EMBL/GenBank/DDBJ whole genome shotgun (WGS) entry which is preliminary data.</text>
</comment>
<comment type="similarity">
    <text evidence="3 10">Belongs to the TRM44 family.</text>
</comment>
<dbReference type="Proteomes" id="UP000735302">
    <property type="component" value="Unassembled WGS sequence"/>
</dbReference>
<comment type="function">
    <text evidence="1">Probable adenosyl-L-methionine (AdoMet)-dependent tRNA (uracil-O(2)-)-methyltransferase.</text>
</comment>
<evidence type="ECO:0000256" key="5">
    <source>
        <dbReference type="ARBA" id="ARBA00022603"/>
    </source>
</evidence>
<comment type="catalytic activity">
    <reaction evidence="9 10">
        <text>uridine(44) in tRNA(Ser) + S-adenosyl-L-methionine = 2'-O-methyluridine(44) in tRNA(Ser) + S-adenosyl-L-homocysteine + H(+)</text>
        <dbReference type="Rhea" id="RHEA:43100"/>
        <dbReference type="Rhea" id="RHEA-COMP:10339"/>
        <dbReference type="Rhea" id="RHEA-COMP:10340"/>
        <dbReference type="ChEBI" id="CHEBI:15378"/>
        <dbReference type="ChEBI" id="CHEBI:57856"/>
        <dbReference type="ChEBI" id="CHEBI:59789"/>
        <dbReference type="ChEBI" id="CHEBI:65315"/>
        <dbReference type="ChEBI" id="CHEBI:74478"/>
        <dbReference type="EC" id="2.1.1.211"/>
    </reaction>
</comment>
<feature type="region of interest" description="Disordered" evidence="11">
    <location>
        <begin position="68"/>
        <end position="93"/>
    </location>
</feature>
<evidence type="ECO:0000256" key="9">
    <source>
        <dbReference type="ARBA" id="ARBA00047957"/>
    </source>
</evidence>
<evidence type="ECO:0000256" key="10">
    <source>
        <dbReference type="RuleBase" id="RU368004"/>
    </source>
</evidence>
<reference evidence="12 13" key="1">
    <citation type="journal article" date="2021" name="Elife">
        <title>Chloroplast acquisition without the gene transfer in kleptoplastic sea slugs, Plakobranchus ocellatus.</title>
        <authorList>
            <person name="Maeda T."/>
            <person name="Takahashi S."/>
            <person name="Yoshida T."/>
            <person name="Shimamura S."/>
            <person name="Takaki Y."/>
            <person name="Nagai Y."/>
            <person name="Toyoda A."/>
            <person name="Suzuki Y."/>
            <person name="Arimoto A."/>
            <person name="Ishii H."/>
            <person name="Satoh N."/>
            <person name="Nishiyama T."/>
            <person name="Hasebe M."/>
            <person name="Maruyama T."/>
            <person name="Minagawa J."/>
            <person name="Obokata J."/>
            <person name="Shigenobu S."/>
        </authorList>
    </citation>
    <scope>NUCLEOTIDE SEQUENCE [LARGE SCALE GENOMIC DNA]</scope>
</reference>
<dbReference type="GO" id="GO:0030488">
    <property type="term" value="P:tRNA methylation"/>
    <property type="evidence" value="ECO:0007669"/>
    <property type="project" value="UniProtKB-UniRule"/>
</dbReference>
<evidence type="ECO:0000256" key="7">
    <source>
        <dbReference type="ARBA" id="ARBA00022691"/>
    </source>
</evidence>
<dbReference type="EC" id="2.1.1.211" evidence="10"/>
<keyword evidence="6 10" id="KW-0808">Transferase</keyword>
<sequence length="699" mass="79404">MLELPQECNTCQETRTTRGTKRLFLKSVSVWINKPHVVNRRLCGSRVEQICRCQTEIEVEKILSESRKQEESLGDERAKQEWESRPSSKDVDLSKEESPYTVVFRELVPKSEFFPQLREAVLYDKDKATVTFLPVHQRPVENALSTTSTRELPYRIKFKEIDNDFPSWAQVNEIILSWSCSHMQLSASPRSQLSHQWLRSVLLGKLVSWSEVNDISTSATSLQLVPVDKYKEIYVRLKNAYGKDLVKNWTERTDPKKFVYEDVAIAAYLSLIWEEDRQKKGLTEKQSFVDLGCGNGLLVYILTKEGHRGLGIDLRKRNIWDTFGPGVDLKEKCITPSSEHLFPGYDWLIGNHSDELTPWIPVIAARSSPECSFFVLPCCHHDFVGKFGDVKKGQSRYGTYVDYVKTIVEYCGFQAEVDTLRIPSTKRICLIGRERTYRPEDEAAADTRRQAFIDKRTLLSQHKTVRLGSVRGDTSWIPGSQSSQGSSADSGSFLSDSLSQVCEAEEDTLDIDLAENKKNSQVIAARSLSSEESKSPCDDDYDSLGLTFEGSQLRRKRKIELPLVGAGGKESCQGISSSARIASGSQKMKKWAKDFQPRVEPGVRNCHTVPEETKSKIVNRVFDLVLNSDLEEKVKLKDGRQWNKGGLLQWRQCEGEDFTQACCNGDDAQDMTSPGLLQWRQCEGEDFTQACAMEMMRRV</sequence>
<evidence type="ECO:0000256" key="8">
    <source>
        <dbReference type="ARBA" id="ARBA00022694"/>
    </source>
</evidence>
<comment type="subcellular location">
    <subcellularLocation>
        <location evidence="2 10">Cytoplasm</location>
    </subcellularLocation>
</comment>
<keyword evidence="13" id="KW-1185">Reference proteome</keyword>
<evidence type="ECO:0000256" key="1">
    <source>
        <dbReference type="ARBA" id="ARBA00002778"/>
    </source>
</evidence>
<organism evidence="12 13">
    <name type="scientific">Plakobranchus ocellatus</name>
    <dbReference type="NCBI Taxonomy" id="259542"/>
    <lineage>
        <taxon>Eukaryota</taxon>
        <taxon>Metazoa</taxon>
        <taxon>Spiralia</taxon>
        <taxon>Lophotrochozoa</taxon>
        <taxon>Mollusca</taxon>
        <taxon>Gastropoda</taxon>
        <taxon>Heterobranchia</taxon>
        <taxon>Euthyneura</taxon>
        <taxon>Panpulmonata</taxon>
        <taxon>Sacoglossa</taxon>
        <taxon>Placobranchoidea</taxon>
        <taxon>Plakobranchidae</taxon>
        <taxon>Plakobranchus</taxon>
    </lineage>
</organism>
<name>A0AAV4DQQ5_9GAST</name>
<keyword evidence="8 10" id="KW-0819">tRNA processing</keyword>
<dbReference type="EMBL" id="BLXT01008186">
    <property type="protein sequence ID" value="GFO46480.1"/>
    <property type="molecule type" value="Genomic_DNA"/>
</dbReference>
<dbReference type="InterPro" id="IPR029063">
    <property type="entry name" value="SAM-dependent_MTases_sf"/>
</dbReference>